<organism evidence="1 2">
    <name type="scientific">Caerostris extrusa</name>
    <name type="common">Bark spider</name>
    <name type="synonym">Caerostris bankana</name>
    <dbReference type="NCBI Taxonomy" id="172846"/>
    <lineage>
        <taxon>Eukaryota</taxon>
        <taxon>Metazoa</taxon>
        <taxon>Ecdysozoa</taxon>
        <taxon>Arthropoda</taxon>
        <taxon>Chelicerata</taxon>
        <taxon>Arachnida</taxon>
        <taxon>Araneae</taxon>
        <taxon>Araneomorphae</taxon>
        <taxon>Entelegynae</taxon>
        <taxon>Araneoidea</taxon>
        <taxon>Araneidae</taxon>
        <taxon>Caerostris</taxon>
    </lineage>
</organism>
<evidence type="ECO:0000313" key="1">
    <source>
        <dbReference type="EMBL" id="GIY41476.1"/>
    </source>
</evidence>
<dbReference type="EMBL" id="BPLR01010716">
    <property type="protein sequence ID" value="GIY41476.1"/>
    <property type="molecule type" value="Genomic_DNA"/>
</dbReference>
<proteinExistence type="predicted"/>
<name>A0AAV4T847_CAEEX</name>
<evidence type="ECO:0000313" key="2">
    <source>
        <dbReference type="Proteomes" id="UP001054945"/>
    </source>
</evidence>
<keyword evidence="2" id="KW-1185">Reference proteome</keyword>
<sequence length="78" mass="8823">MNLSYNRNRKKDTLWTSRFEQTLLSLTTESMQGQPTPTQAWNGPFEIRFSMGPCPFGPPYGQAGAMNQKLLLPSQSNK</sequence>
<gene>
    <name evidence="1" type="ORF">CEXT_74721</name>
</gene>
<dbReference type="AlphaFoldDB" id="A0AAV4T847"/>
<protein>
    <submittedName>
        <fullName evidence="1">Uncharacterized protein</fullName>
    </submittedName>
</protein>
<accession>A0AAV4T847</accession>
<reference evidence="1 2" key="1">
    <citation type="submission" date="2021-06" db="EMBL/GenBank/DDBJ databases">
        <title>Caerostris extrusa draft genome.</title>
        <authorList>
            <person name="Kono N."/>
            <person name="Arakawa K."/>
        </authorList>
    </citation>
    <scope>NUCLEOTIDE SEQUENCE [LARGE SCALE GENOMIC DNA]</scope>
</reference>
<dbReference type="Proteomes" id="UP001054945">
    <property type="component" value="Unassembled WGS sequence"/>
</dbReference>
<comment type="caution">
    <text evidence="1">The sequence shown here is derived from an EMBL/GenBank/DDBJ whole genome shotgun (WGS) entry which is preliminary data.</text>
</comment>